<name>A0A507DAR8_9FUNG</name>
<proteinExistence type="predicted"/>
<keyword evidence="3" id="KW-1185">Reference proteome</keyword>
<reference evidence="2 3" key="1">
    <citation type="journal article" date="2019" name="Sci. Rep.">
        <title>Comparative genomics of chytrid fungi reveal insights into the obligate biotrophic and pathogenic lifestyle of Synchytrium endobioticum.</title>
        <authorList>
            <person name="van de Vossenberg B.T.L.H."/>
            <person name="Warris S."/>
            <person name="Nguyen H.D.T."/>
            <person name="van Gent-Pelzer M.P.E."/>
            <person name="Joly D.L."/>
            <person name="van de Geest H.C."/>
            <person name="Bonants P.J.M."/>
            <person name="Smith D.S."/>
            <person name="Levesque C.A."/>
            <person name="van der Lee T.A.J."/>
        </authorList>
    </citation>
    <scope>NUCLEOTIDE SEQUENCE [LARGE SCALE GENOMIC DNA]</scope>
    <source>
        <strain evidence="2 3">MB42</strain>
    </source>
</reference>
<dbReference type="EMBL" id="QEAN01000094">
    <property type="protein sequence ID" value="TPX48779.1"/>
    <property type="molecule type" value="Genomic_DNA"/>
</dbReference>
<keyword evidence="1" id="KW-1133">Transmembrane helix</keyword>
<accession>A0A507DAR8</accession>
<gene>
    <name evidence="2" type="ORF">SeMB42_g02869</name>
</gene>
<evidence type="ECO:0000313" key="3">
    <source>
        <dbReference type="Proteomes" id="UP000317494"/>
    </source>
</evidence>
<keyword evidence="1" id="KW-0472">Membrane</keyword>
<comment type="caution">
    <text evidence="2">The sequence shown here is derived from an EMBL/GenBank/DDBJ whole genome shotgun (WGS) entry which is preliminary data.</text>
</comment>
<dbReference type="VEuPathDB" id="FungiDB:SeMB42_g02869"/>
<feature type="transmembrane region" description="Helical" evidence="1">
    <location>
        <begin position="59"/>
        <end position="78"/>
    </location>
</feature>
<evidence type="ECO:0000256" key="1">
    <source>
        <dbReference type="SAM" id="Phobius"/>
    </source>
</evidence>
<evidence type="ECO:0000313" key="2">
    <source>
        <dbReference type="EMBL" id="TPX48779.1"/>
    </source>
</evidence>
<dbReference type="AlphaFoldDB" id="A0A507DAR8"/>
<dbReference type="Proteomes" id="UP000317494">
    <property type="component" value="Unassembled WGS sequence"/>
</dbReference>
<protein>
    <submittedName>
        <fullName evidence="2">Uncharacterized protein</fullName>
    </submittedName>
</protein>
<organism evidence="2 3">
    <name type="scientific">Synchytrium endobioticum</name>
    <dbReference type="NCBI Taxonomy" id="286115"/>
    <lineage>
        <taxon>Eukaryota</taxon>
        <taxon>Fungi</taxon>
        <taxon>Fungi incertae sedis</taxon>
        <taxon>Chytridiomycota</taxon>
        <taxon>Chytridiomycota incertae sedis</taxon>
        <taxon>Chytridiomycetes</taxon>
        <taxon>Synchytriales</taxon>
        <taxon>Synchytriaceae</taxon>
        <taxon>Synchytrium</taxon>
    </lineage>
</organism>
<keyword evidence="1" id="KW-0812">Transmembrane</keyword>
<sequence>MIRIETYMCIQKNLIIHKQHNNNTWHQQHRPMSLVEKIKRACFVFEITFGLYGLPEKRLIYIVLLISCYALYRGFLVLGPKVREFGSDV</sequence>